<dbReference type="InterPro" id="IPR011935">
    <property type="entry name" value="CHP02231"/>
</dbReference>
<dbReference type="Gene3D" id="2.60.40.1120">
    <property type="entry name" value="Carboxypeptidase-like, regulatory domain"/>
    <property type="match status" value="1"/>
</dbReference>
<comment type="caution">
    <text evidence="4">The sequence shown here is derived from an EMBL/GenBank/DDBJ whole genome shotgun (WGS) entry which is preliminary data.</text>
</comment>
<dbReference type="RefSeq" id="WP_111599948.1">
    <property type="nucleotide sequence ID" value="NZ_QLLL01000010.1"/>
</dbReference>
<feature type="coiled-coil region" evidence="1">
    <location>
        <begin position="95"/>
        <end position="129"/>
    </location>
</feature>
<reference evidence="4 5" key="1">
    <citation type="submission" date="2018-06" db="EMBL/GenBank/DDBJ databases">
        <title>Genomic Encyclopedia of Archaeal and Bacterial Type Strains, Phase II (KMG-II): from individual species to whole genera.</title>
        <authorList>
            <person name="Goeker M."/>
        </authorList>
    </citation>
    <scope>NUCLEOTIDE SEQUENCE [LARGE SCALE GENOMIC DNA]</scope>
    <source>
        <strain evidence="4 5">DSM 23857</strain>
    </source>
</reference>
<evidence type="ECO:0000259" key="3">
    <source>
        <dbReference type="Pfam" id="PF13600"/>
    </source>
</evidence>
<evidence type="ECO:0000256" key="1">
    <source>
        <dbReference type="SAM" id="Coils"/>
    </source>
</evidence>
<keyword evidence="5" id="KW-1185">Reference proteome</keyword>
<keyword evidence="1" id="KW-0175">Coiled coil</keyword>
<dbReference type="SUPFAM" id="SSF49464">
    <property type="entry name" value="Carboxypeptidase regulatory domain-like"/>
    <property type="match status" value="1"/>
</dbReference>
<evidence type="ECO:0000313" key="5">
    <source>
        <dbReference type="Proteomes" id="UP000249547"/>
    </source>
</evidence>
<dbReference type="InterPro" id="IPR008969">
    <property type="entry name" value="CarboxyPept-like_regulatory"/>
</dbReference>
<dbReference type="OrthoDB" id="634585at2"/>
<proteinExistence type="predicted"/>
<dbReference type="NCBIfam" id="TIGR02231">
    <property type="entry name" value="mucoidy inhibitor MuiA family protein"/>
    <property type="match status" value="2"/>
</dbReference>
<dbReference type="PANTHER" id="PTHR31005:SF8">
    <property type="entry name" value="DUF4139 DOMAIN-CONTAINING PROTEIN"/>
    <property type="match status" value="1"/>
</dbReference>
<organism evidence="4 5">
    <name type="scientific">Chitinophaga skermanii</name>
    <dbReference type="NCBI Taxonomy" id="331697"/>
    <lineage>
        <taxon>Bacteria</taxon>
        <taxon>Pseudomonadati</taxon>
        <taxon>Bacteroidota</taxon>
        <taxon>Chitinophagia</taxon>
        <taxon>Chitinophagales</taxon>
        <taxon>Chitinophagaceae</taxon>
        <taxon>Chitinophaga</taxon>
    </lineage>
</organism>
<name>A0A327QCI7_9BACT</name>
<dbReference type="InterPro" id="IPR025554">
    <property type="entry name" value="DUF4140"/>
</dbReference>
<dbReference type="Pfam" id="PF13598">
    <property type="entry name" value="DUF4139"/>
    <property type="match status" value="1"/>
</dbReference>
<gene>
    <name evidence="4" type="ORF">LX64_04560</name>
</gene>
<feature type="domain" description="DUF4139" evidence="2">
    <location>
        <begin position="218"/>
        <end position="622"/>
    </location>
</feature>
<dbReference type="Pfam" id="PF13715">
    <property type="entry name" value="CarbopepD_reg_2"/>
    <property type="match status" value="1"/>
</dbReference>
<evidence type="ECO:0000313" key="4">
    <source>
        <dbReference type="EMBL" id="RAI99426.1"/>
    </source>
</evidence>
<dbReference type="Proteomes" id="UP000249547">
    <property type="component" value="Unassembled WGS sequence"/>
</dbReference>
<dbReference type="AlphaFoldDB" id="A0A327QCI7"/>
<accession>A0A327QCI7</accession>
<dbReference type="Pfam" id="PF13600">
    <property type="entry name" value="DUF4140"/>
    <property type="match status" value="1"/>
</dbReference>
<protein>
    <submittedName>
        <fullName evidence="4">Uncharacterized protein (TIGR02231 family)</fullName>
    </submittedName>
</protein>
<feature type="domain" description="DUF4140" evidence="3">
    <location>
        <begin position="35"/>
        <end position="132"/>
    </location>
</feature>
<sequence length="629" mass="70902">MMRAILIFSSIICMHFNSDAQQKNKIPVTSKIDHVTVYLQGAQITRSASANIPQGASTLVFSNISPEIDEKSIQVAGEGKFTILSVARERNALIAPAQREELEQLETSLESLRERIEREQYLLQIYDSEEKILTANQSVGGTQNGSKPLDLKEMLDFQRTRKTELIDKKVATNKLIKKLQADQYKISLQINTLKTNANSTNDLLVNIQTDKPLNGKLMLQYYVKNASWHPTYDIRVENIAKPMNINFRANVYQRSGEDWNNVKLSLSTGNPDEKNTKPELTPWYANLYNNQTELNYARLQTKPTDNRFTGRVIDENGQPIIGATLQVTGRTIGVVTDQEGKYAIQMPGNNREVTVTSIGYDQKQIRLISNNQNIQLATSSQLLQEVVVTGYSSESDFAGRVAGVQAEAKAKKSFAAPVPVDMTESYKPTTVTFDILLPYTIASNNAPIIVNIKQTEAPTIYNYVAIPKLEKSAYLIAGITDWESLNLMEGEANIYFEDTYLGKSLLDFSNAGDTLMISLGKDKNILVNRTLEKDYSKKQLIGNYKTAYKNWYITVRNNRQQPINLTLYDQLPIPLSREVELLKTNTDGGNVDDVTKEVSWKLTIAPGKEESRRFEYGVKFPKDKLLNFQ</sequence>
<dbReference type="EMBL" id="QLLL01000010">
    <property type="protein sequence ID" value="RAI99426.1"/>
    <property type="molecule type" value="Genomic_DNA"/>
</dbReference>
<dbReference type="InterPro" id="IPR037291">
    <property type="entry name" value="DUF4139"/>
</dbReference>
<evidence type="ECO:0000259" key="2">
    <source>
        <dbReference type="Pfam" id="PF13598"/>
    </source>
</evidence>
<dbReference type="PANTHER" id="PTHR31005">
    <property type="entry name" value="DUF4139 DOMAIN-CONTAINING PROTEIN"/>
    <property type="match status" value="1"/>
</dbReference>